<dbReference type="RefSeq" id="WP_085103370.1">
    <property type="nucleotide sequence ID" value="NZ_FWZU01000005.1"/>
</dbReference>
<feature type="transmembrane region" description="Helical" evidence="5">
    <location>
        <begin position="193"/>
        <end position="216"/>
    </location>
</feature>
<feature type="transmembrane region" description="Helical" evidence="5">
    <location>
        <begin position="258"/>
        <end position="279"/>
    </location>
</feature>
<sequence>MYFPVAGIEVNPFIPPLVAFVVSFFTSMGGVSGAFLLMPFQVSFLGYTSPSVSATNQLFNIVAIPSGVLRYIREGRMVWPLTVVVIAGTLPGVLVGAIIRVKWLPDPAAFKLFASTVLLWIGIKLVLNIFRKDKSRNKDAEEKFQQLVKDHSSKSEEGVKLPTVRVLKFSTTRVSYEFYGEVYDCSTIGLMSLSLIVGVVGGIYGIGGGSIIAPFFVTIFGLPVYTVAGAALMGTFVTSVAGVIFYQAIAPLYPNMVIAPDWMLGILFGIGGMAGMYLGARCQKFFPAKSIKWMLAAVILFTACKYISEFFLK</sequence>
<organism evidence="6 7">
    <name type="scientific">Desulfovibrio gilichinskyi</name>
    <dbReference type="NCBI Taxonomy" id="1519643"/>
    <lineage>
        <taxon>Bacteria</taxon>
        <taxon>Pseudomonadati</taxon>
        <taxon>Thermodesulfobacteriota</taxon>
        <taxon>Desulfovibrionia</taxon>
        <taxon>Desulfovibrionales</taxon>
        <taxon>Desulfovibrionaceae</taxon>
        <taxon>Desulfovibrio</taxon>
    </lineage>
</organism>
<accession>A0A1X7EFA8</accession>
<evidence type="ECO:0000256" key="5">
    <source>
        <dbReference type="RuleBase" id="RU363041"/>
    </source>
</evidence>
<dbReference type="PANTHER" id="PTHR43483">
    <property type="entry name" value="MEMBRANE TRANSPORTER PROTEIN HI_0806-RELATED"/>
    <property type="match status" value="1"/>
</dbReference>
<keyword evidence="5" id="KW-1003">Cell membrane</keyword>
<comment type="similarity">
    <text evidence="5">Belongs to the 4-toluene sulfonate uptake permease (TSUP) (TC 2.A.102) family.</text>
</comment>
<keyword evidence="7" id="KW-1185">Reference proteome</keyword>
<dbReference type="AlphaFoldDB" id="A0A1X7EFA8"/>
<name>A0A1X7EFA8_9BACT</name>
<keyword evidence="2 5" id="KW-0812">Transmembrane</keyword>
<dbReference type="Pfam" id="PF01925">
    <property type="entry name" value="TauE"/>
    <property type="match status" value="1"/>
</dbReference>
<dbReference type="PANTHER" id="PTHR43483:SF3">
    <property type="entry name" value="MEMBRANE TRANSPORTER PROTEIN HI_0806-RELATED"/>
    <property type="match status" value="1"/>
</dbReference>
<dbReference type="EMBL" id="FWZU01000005">
    <property type="protein sequence ID" value="SMF32489.1"/>
    <property type="molecule type" value="Genomic_DNA"/>
</dbReference>
<dbReference type="InterPro" id="IPR002781">
    <property type="entry name" value="TM_pro_TauE-like"/>
</dbReference>
<evidence type="ECO:0000256" key="3">
    <source>
        <dbReference type="ARBA" id="ARBA00022989"/>
    </source>
</evidence>
<evidence type="ECO:0000313" key="7">
    <source>
        <dbReference type="Proteomes" id="UP000192906"/>
    </source>
</evidence>
<feature type="transmembrane region" description="Helical" evidence="5">
    <location>
        <begin position="222"/>
        <end position="246"/>
    </location>
</feature>
<dbReference type="OrthoDB" id="9788634at2"/>
<feature type="transmembrane region" description="Helical" evidence="5">
    <location>
        <begin position="112"/>
        <end position="130"/>
    </location>
</feature>
<feature type="transmembrane region" description="Helical" evidence="5">
    <location>
        <begin position="13"/>
        <end position="37"/>
    </location>
</feature>
<evidence type="ECO:0000313" key="6">
    <source>
        <dbReference type="EMBL" id="SMF32489.1"/>
    </source>
</evidence>
<evidence type="ECO:0000256" key="2">
    <source>
        <dbReference type="ARBA" id="ARBA00022692"/>
    </source>
</evidence>
<dbReference type="Proteomes" id="UP000192906">
    <property type="component" value="Unassembled WGS sequence"/>
</dbReference>
<feature type="transmembrane region" description="Helical" evidence="5">
    <location>
        <begin position="291"/>
        <end position="312"/>
    </location>
</feature>
<dbReference type="GO" id="GO:0005886">
    <property type="term" value="C:plasma membrane"/>
    <property type="evidence" value="ECO:0007669"/>
    <property type="project" value="UniProtKB-SubCell"/>
</dbReference>
<dbReference type="STRING" id="1519643.SAMN06295933_2842"/>
<gene>
    <name evidence="6" type="ORF">SAMN06295933_2842</name>
</gene>
<feature type="transmembrane region" description="Helical" evidence="5">
    <location>
        <begin position="78"/>
        <end position="100"/>
    </location>
</feature>
<comment type="subcellular location">
    <subcellularLocation>
        <location evidence="5">Cell membrane</location>
        <topology evidence="5">Multi-pass membrane protein</topology>
    </subcellularLocation>
    <subcellularLocation>
        <location evidence="1">Membrane</location>
        <topology evidence="1">Multi-pass membrane protein</topology>
    </subcellularLocation>
</comment>
<evidence type="ECO:0000256" key="4">
    <source>
        <dbReference type="ARBA" id="ARBA00023136"/>
    </source>
</evidence>
<reference evidence="7" key="1">
    <citation type="submission" date="2017-04" db="EMBL/GenBank/DDBJ databases">
        <authorList>
            <person name="Varghese N."/>
            <person name="Submissions S."/>
        </authorList>
    </citation>
    <scope>NUCLEOTIDE SEQUENCE [LARGE SCALE GENOMIC DNA]</scope>
    <source>
        <strain evidence="7">K3S</strain>
    </source>
</reference>
<keyword evidence="4 5" id="KW-0472">Membrane</keyword>
<proteinExistence type="inferred from homology"/>
<evidence type="ECO:0000256" key="1">
    <source>
        <dbReference type="ARBA" id="ARBA00004141"/>
    </source>
</evidence>
<protein>
    <recommendedName>
        <fullName evidence="5">Probable membrane transporter protein</fullName>
    </recommendedName>
</protein>
<keyword evidence="3 5" id="KW-1133">Transmembrane helix</keyword>